<name>A0ABQ8SZJ6_PERAM</name>
<evidence type="ECO:0000313" key="1">
    <source>
        <dbReference type="EMBL" id="KAJ4439663.1"/>
    </source>
</evidence>
<comment type="caution">
    <text evidence="1">The sequence shown here is derived from an EMBL/GenBank/DDBJ whole genome shotgun (WGS) entry which is preliminary data.</text>
</comment>
<sequence length="264" mass="30815">MDRWVSELVDGWMDGWTDGWVGRWMHGWIDGRKDGWMGGCMDGWKDRWMVDESTDGWTDGWMDGRKDGWKGMWVGGWTDGLMDGWMDGWMGGWMMCIWMHTVQRDGWIDGWMGRAYLQWPPRSPDLTPCDFFLWGFIKDQVYVLLLPANLPELRDRIREAVAAITPDMLIKVWEELAYILDVCRATNGADIEHLRTYNGITRSPWEKSPTILNYAMGGIPFQSRVDIRRAVREISRNAAADGVRRLPRIWQRIVDMAGDYIRSI</sequence>
<accession>A0ABQ8SZJ6</accession>
<dbReference type="Proteomes" id="UP001148838">
    <property type="component" value="Unassembled WGS sequence"/>
</dbReference>
<keyword evidence="2" id="KW-1185">Reference proteome</keyword>
<gene>
    <name evidence="1" type="ORF">ANN_07791</name>
</gene>
<protein>
    <submittedName>
        <fullName evidence="1">Uncharacterized protein</fullName>
    </submittedName>
</protein>
<dbReference type="InterPro" id="IPR036397">
    <property type="entry name" value="RNaseH_sf"/>
</dbReference>
<reference evidence="1 2" key="1">
    <citation type="journal article" date="2022" name="Allergy">
        <title>Genome assembly and annotation of Periplaneta americana reveal a comprehensive cockroach allergen profile.</title>
        <authorList>
            <person name="Wang L."/>
            <person name="Xiong Q."/>
            <person name="Saelim N."/>
            <person name="Wang L."/>
            <person name="Nong W."/>
            <person name="Wan A.T."/>
            <person name="Shi M."/>
            <person name="Liu X."/>
            <person name="Cao Q."/>
            <person name="Hui J.H.L."/>
            <person name="Sookrung N."/>
            <person name="Leung T.F."/>
            <person name="Tungtrongchitr A."/>
            <person name="Tsui S.K.W."/>
        </authorList>
    </citation>
    <scope>NUCLEOTIDE SEQUENCE [LARGE SCALE GENOMIC DNA]</scope>
    <source>
        <strain evidence="1">PWHHKU_190912</strain>
    </source>
</reference>
<dbReference type="EMBL" id="JAJSOF020000017">
    <property type="protein sequence ID" value="KAJ4439663.1"/>
    <property type="molecule type" value="Genomic_DNA"/>
</dbReference>
<dbReference type="PANTHER" id="PTHR47326">
    <property type="entry name" value="TRANSPOSABLE ELEMENT TC3 TRANSPOSASE-LIKE PROTEIN"/>
    <property type="match status" value="1"/>
</dbReference>
<evidence type="ECO:0000313" key="2">
    <source>
        <dbReference type="Proteomes" id="UP001148838"/>
    </source>
</evidence>
<dbReference type="PANTHER" id="PTHR47326:SF1">
    <property type="entry name" value="HTH PSQ-TYPE DOMAIN-CONTAINING PROTEIN"/>
    <property type="match status" value="1"/>
</dbReference>
<dbReference type="Gene3D" id="3.30.420.10">
    <property type="entry name" value="Ribonuclease H-like superfamily/Ribonuclease H"/>
    <property type="match status" value="1"/>
</dbReference>
<proteinExistence type="predicted"/>
<organism evidence="1 2">
    <name type="scientific">Periplaneta americana</name>
    <name type="common">American cockroach</name>
    <name type="synonym">Blatta americana</name>
    <dbReference type="NCBI Taxonomy" id="6978"/>
    <lineage>
        <taxon>Eukaryota</taxon>
        <taxon>Metazoa</taxon>
        <taxon>Ecdysozoa</taxon>
        <taxon>Arthropoda</taxon>
        <taxon>Hexapoda</taxon>
        <taxon>Insecta</taxon>
        <taxon>Pterygota</taxon>
        <taxon>Neoptera</taxon>
        <taxon>Polyneoptera</taxon>
        <taxon>Dictyoptera</taxon>
        <taxon>Blattodea</taxon>
        <taxon>Blattoidea</taxon>
        <taxon>Blattidae</taxon>
        <taxon>Blattinae</taxon>
        <taxon>Periplaneta</taxon>
    </lineage>
</organism>